<dbReference type="InterPro" id="IPR007527">
    <property type="entry name" value="Znf_SWIM"/>
</dbReference>
<evidence type="ECO:0000313" key="5">
    <source>
        <dbReference type="Proteomes" id="UP001187192"/>
    </source>
</evidence>
<gene>
    <name evidence="4" type="ORF">TIFTF001_001982</name>
</gene>
<feature type="compositionally biased region" description="Polar residues" evidence="2">
    <location>
        <begin position="657"/>
        <end position="670"/>
    </location>
</feature>
<keyword evidence="5" id="KW-1185">Reference proteome</keyword>
<proteinExistence type="predicted"/>
<evidence type="ECO:0000256" key="2">
    <source>
        <dbReference type="SAM" id="MobiDB-lite"/>
    </source>
</evidence>
<dbReference type="AlphaFoldDB" id="A0AA87Z8S4"/>
<name>A0AA87Z8S4_FICCA</name>
<feature type="region of interest" description="Disordered" evidence="2">
    <location>
        <begin position="687"/>
        <end position="719"/>
    </location>
</feature>
<organism evidence="4 5">
    <name type="scientific">Ficus carica</name>
    <name type="common">Common fig</name>
    <dbReference type="NCBI Taxonomy" id="3494"/>
    <lineage>
        <taxon>Eukaryota</taxon>
        <taxon>Viridiplantae</taxon>
        <taxon>Streptophyta</taxon>
        <taxon>Embryophyta</taxon>
        <taxon>Tracheophyta</taxon>
        <taxon>Spermatophyta</taxon>
        <taxon>Magnoliopsida</taxon>
        <taxon>eudicotyledons</taxon>
        <taxon>Gunneridae</taxon>
        <taxon>Pentapetalae</taxon>
        <taxon>rosids</taxon>
        <taxon>fabids</taxon>
        <taxon>Rosales</taxon>
        <taxon>Moraceae</taxon>
        <taxon>Ficeae</taxon>
        <taxon>Ficus</taxon>
    </lineage>
</organism>
<keyword evidence="1" id="KW-0862">Zinc</keyword>
<dbReference type="PANTHER" id="PTHR33977:SF1">
    <property type="entry name" value="ZINC ION BINDING PROTEIN"/>
    <property type="match status" value="1"/>
</dbReference>
<feature type="region of interest" description="Disordered" evidence="2">
    <location>
        <begin position="657"/>
        <end position="676"/>
    </location>
</feature>
<dbReference type="GO" id="GO:0008270">
    <property type="term" value="F:zinc ion binding"/>
    <property type="evidence" value="ECO:0007669"/>
    <property type="project" value="UniProtKB-KW"/>
</dbReference>
<accession>A0AA87Z8S4</accession>
<evidence type="ECO:0000313" key="4">
    <source>
        <dbReference type="EMBL" id="GMN28279.1"/>
    </source>
</evidence>
<dbReference type="PANTHER" id="PTHR33977">
    <property type="entry name" value="ZINC ION BINDING PROTEIN"/>
    <property type="match status" value="1"/>
</dbReference>
<keyword evidence="1" id="KW-0479">Metal-binding</keyword>
<feature type="compositionally biased region" description="Basic and acidic residues" evidence="2">
    <location>
        <begin position="687"/>
        <end position="704"/>
    </location>
</feature>
<evidence type="ECO:0000256" key="1">
    <source>
        <dbReference type="PROSITE-ProRule" id="PRU00325"/>
    </source>
</evidence>
<dbReference type="Proteomes" id="UP001187192">
    <property type="component" value="Unassembled WGS sequence"/>
</dbReference>
<dbReference type="EMBL" id="BTGU01000002">
    <property type="protein sequence ID" value="GMN28279.1"/>
    <property type="molecule type" value="Genomic_DNA"/>
</dbReference>
<feature type="domain" description="SWIM-type" evidence="3">
    <location>
        <begin position="568"/>
        <end position="605"/>
    </location>
</feature>
<evidence type="ECO:0000259" key="3">
    <source>
        <dbReference type="PROSITE" id="PS50966"/>
    </source>
</evidence>
<protein>
    <recommendedName>
        <fullName evidence="3">SWIM-type domain-containing protein</fullName>
    </recommendedName>
</protein>
<dbReference type="PROSITE" id="PS50966">
    <property type="entry name" value="ZF_SWIM"/>
    <property type="match status" value="1"/>
</dbReference>
<keyword evidence="1" id="KW-0863">Zinc-finger</keyword>
<comment type="caution">
    <text evidence="4">The sequence shown here is derived from an EMBL/GenBank/DDBJ whole genome shotgun (WGS) entry which is preliminary data.</text>
</comment>
<sequence length="916" mass="104415">MARWDEILSLPVQNPPTLEFSSGDMVWSKVEGWRDNIDRVALIPFARVDDFVRGESSNKDCPTRFHVEARRRRRPTTPYKPKVDGVLEYILYWCSFGPDDHRKGGIVRPSRSTYVPKKKNAGRPNTKRGCTCHFIVKRLIAEPSVALIIYNEDKHVDKKGLPCHGPQDKKAAGTRAVFAPYISEDLRLRVLSLLYVGVSVETIMQRHNESVERQGGPCNRDDLLTHRYVRRQERSIRRSTYELDIDDSVSISMWVENHQSSVFFYEDFSDSEPFTLGIQTEWQLQQMIRFGNHSLLISDSKFGTNKLKYPVHSLLVFNPDNKAIPVAWIISPRFATSDCYKWMRALYNRVQTKDPSWMLAGFIIDDPLADVYSIRDVFQCSVLLSFWRVRHAWHKNLMKKCMEKEIRVEISRRLGQVVDGICQGQGTMRLIEDFLQDFVNESEFMDYFKATWYPRIGRWITSLQTLPIASQETCAAMEFYHNQLKVRLLNEKNPDVYQRTDWLVDKLNTKVQAYFWLDEYSGKDDFARYRKEEWVSGLTSWRKALEISDSDVVMEDGSAKVTDQLDRDKVYVVWNPGSQFGICECNWAEMGNLCEHMLKVISVWRKRKSATPSINLLQYQKTLMNMLHCPPHDSLIRDHAVSLAVFVQKQINALVTESGNTSKGQTTSGNHDQELVSGRSEAEGILSDKENSSLDRHDDHDRVTSDVGGQLNDLGVGGNDNCGDSLAEETYCAEMDVDPSSICISPPGLHSVDEVVSSGILSENAERVLNSESEHLTSKDAALYTGHVLNRGSQESEMDMESISMDIPPSTMEFVEQCTVTHQNDTYSHDLKPVISNTKDADNLSIKTSQSVTIPIDSQAVEIAYSHDLKPFISNTKDADNLSIKTSQSVTIPINSQVVEIAETLNFKKDDEQLEA</sequence>
<reference evidence="4" key="1">
    <citation type="submission" date="2023-07" db="EMBL/GenBank/DDBJ databases">
        <title>draft genome sequence of fig (Ficus carica).</title>
        <authorList>
            <person name="Takahashi T."/>
            <person name="Nishimura K."/>
        </authorList>
    </citation>
    <scope>NUCLEOTIDE SEQUENCE</scope>
</reference>